<organism evidence="1 2">
    <name type="scientific">Mucilaginibacter dorajii</name>
    <dbReference type="NCBI Taxonomy" id="692994"/>
    <lineage>
        <taxon>Bacteria</taxon>
        <taxon>Pseudomonadati</taxon>
        <taxon>Bacteroidota</taxon>
        <taxon>Sphingobacteriia</taxon>
        <taxon>Sphingobacteriales</taxon>
        <taxon>Sphingobacteriaceae</taxon>
        <taxon>Mucilaginibacter</taxon>
    </lineage>
</organism>
<accession>A0ABP7PY89</accession>
<dbReference type="Proteomes" id="UP001500742">
    <property type="component" value="Unassembled WGS sequence"/>
</dbReference>
<keyword evidence="2" id="KW-1185">Reference proteome</keyword>
<name>A0ABP7PY89_9SPHI</name>
<dbReference type="EMBL" id="BAAAZC010000018">
    <property type="protein sequence ID" value="GAA3973331.1"/>
    <property type="molecule type" value="Genomic_DNA"/>
</dbReference>
<gene>
    <name evidence="1" type="ORF">GCM10022210_24460</name>
</gene>
<reference evidence="2" key="1">
    <citation type="journal article" date="2019" name="Int. J. Syst. Evol. Microbiol.">
        <title>The Global Catalogue of Microorganisms (GCM) 10K type strain sequencing project: providing services to taxonomists for standard genome sequencing and annotation.</title>
        <authorList>
            <consortium name="The Broad Institute Genomics Platform"/>
            <consortium name="The Broad Institute Genome Sequencing Center for Infectious Disease"/>
            <person name="Wu L."/>
            <person name="Ma J."/>
        </authorList>
    </citation>
    <scope>NUCLEOTIDE SEQUENCE [LARGE SCALE GENOMIC DNA]</scope>
    <source>
        <strain evidence="2">JCM 16601</strain>
    </source>
</reference>
<comment type="caution">
    <text evidence="1">The sequence shown here is derived from an EMBL/GenBank/DDBJ whole genome shotgun (WGS) entry which is preliminary data.</text>
</comment>
<evidence type="ECO:0000313" key="2">
    <source>
        <dbReference type="Proteomes" id="UP001500742"/>
    </source>
</evidence>
<sequence length="62" mass="7220">MVTFLMSSSTKAQPLIGIFYDIIKYTAHLKKNDYERDLFKVILVAVMLIPLYLNKWDAQPRG</sequence>
<protein>
    <submittedName>
        <fullName evidence="1">Uncharacterized protein</fullName>
    </submittedName>
</protein>
<evidence type="ECO:0000313" key="1">
    <source>
        <dbReference type="EMBL" id="GAA3973331.1"/>
    </source>
</evidence>
<proteinExistence type="predicted"/>